<keyword evidence="2" id="KW-0808">Transferase</keyword>
<dbReference type="AlphaFoldDB" id="A0A1I4T5Z2"/>
<accession>A0A1I4T5Z2</accession>
<dbReference type="GO" id="GO:0008168">
    <property type="term" value="F:methyltransferase activity"/>
    <property type="evidence" value="ECO:0007669"/>
    <property type="project" value="UniProtKB-KW"/>
</dbReference>
<dbReference type="GO" id="GO:0032259">
    <property type="term" value="P:methylation"/>
    <property type="evidence" value="ECO:0007669"/>
    <property type="project" value="UniProtKB-KW"/>
</dbReference>
<keyword evidence="3" id="KW-1185">Reference proteome</keyword>
<dbReference type="InterPro" id="IPR029063">
    <property type="entry name" value="SAM-dependent_MTases_sf"/>
</dbReference>
<dbReference type="STRING" id="1720063.SAMN05216217_11322"/>
<evidence type="ECO:0000313" key="3">
    <source>
        <dbReference type="Proteomes" id="UP000243629"/>
    </source>
</evidence>
<keyword evidence="2" id="KW-0489">Methyltransferase</keyword>
<sequence length="304" mass="34014">MTQLYPTVRVVRQLINRDTPMLKMLVGACALSLAASALAQDTMITPPQLSLEHQESLRQSVGVSSRSISNILRDAHRNPEQTLAFFAVQPDHTVVEVWPGAGWYTEILAPLLREEGLLIAAHFDPDSEVEFFRNSRERYQRLLTQRPRVYDRVQLAMLDYDPAHSIAEPASADRVLTFRNVHNWLAAGMDETRAVFDKFHAVLKPGGMLGIVEHRARPGTSLEDMISSGYVTEELVIELAEQAGFSLVSRSAVNQNPQDSTDHPAGVWTLPPTLRLGDENRSHYLAIGESDRMTLLFVKTDDTD</sequence>
<dbReference type="InterPro" id="IPR016980">
    <property type="entry name" value="S-AdoMet-dep_MeTrfase_Alr7345"/>
</dbReference>
<dbReference type="SUPFAM" id="SSF53335">
    <property type="entry name" value="S-adenosyl-L-methionine-dependent methyltransferases"/>
    <property type="match status" value="1"/>
</dbReference>
<keyword evidence="1" id="KW-0732">Signal</keyword>
<name>A0A1I4T5Z2_9GAMM</name>
<organism evidence="2 3">
    <name type="scientific">Halopseudomonas yangmingensis</name>
    <dbReference type="NCBI Taxonomy" id="1720063"/>
    <lineage>
        <taxon>Bacteria</taxon>
        <taxon>Pseudomonadati</taxon>
        <taxon>Pseudomonadota</taxon>
        <taxon>Gammaproteobacteria</taxon>
        <taxon>Pseudomonadales</taxon>
        <taxon>Pseudomonadaceae</taxon>
        <taxon>Halopseudomonas</taxon>
    </lineage>
</organism>
<evidence type="ECO:0000313" key="2">
    <source>
        <dbReference type="EMBL" id="SFM72164.1"/>
    </source>
</evidence>
<protein>
    <submittedName>
        <fullName evidence="2">Predicted methyltransferase</fullName>
    </submittedName>
</protein>
<reference evidence="3" key="1">
    <citation type="submission" date="2016-10" db="EMBL/GenBank/DDBJ databases">
        <authorList>
            <person name="Varghese N."/>
            <person name="Submissions S."/>
        </authorList>
    </citation>
    <scope>NUCLEOTIDE SEQUENCE [LARGE SCALE GENOMIC DNA]</scope>
    <source>
        <strain evidence="3">DSM 24213</strain>
    </source>
</reference>
<dbReference type="PIRSF" id="PIRSF031679">
    <property type="entry name" value="Mtase_Alr7345_prd"/>
    <property type="match status" value="1"/>
</dbReference>
<dbReference type="Gene3D" id="3.40.50.150">
    <property type="entry name" value="Vaccinia Virus protein VP39"/>
    <property type="match status" value="1"/>
</dbReference>
<dbReference type="Proteomes" id="UP000243629">
    <property type="component" value="Unassembled WGS sequence"/>
</dbReference>
<proteinExistence type="predicted"/>
<feature type="signal peptide" evidence="1">
    <location>
        <begin position="1"/>
        <end position="39"/>
    </location>
</feature>
<evidence type="ECO:0000256" key="1">
    <source>
        <dbReference type="SAM" id="SignalP"/>
    </source>
</evidence>
<feature type="chain" id="PRO_5017434723" evidence="1">
    <location>
        <begin position="40"/>
        <end position="304"/>
    </location>
</feature>
<dbReference type="EMBL" id="FOUI01000013">
    <property type="protein sequence ID" value="SFM72164.1"/>
    <property type="molecule type" value="Genomic_DNA"/>
</dbReference>
<gene>
    <name evidence="2" type="ORF">SAMN05216217_11322</name>
</gene>